<keyword evidence="4" id="KW-1185">Reference proteome</keyword>
<dbReference type="Proteomes" id="UP001203761">
    <property type="component" value="Unassembled WGS sequence"/>
</dbReference>
<proteinExistence type="inferred from homology"/>
<name>A0ABT0R2G6_9MICO</name>
<dbReference type="InterPro" id="IPR000836">
    <property type="entry name" value="PRTase_dom"/>
</dbReference>
<sequence>MRHIASETSGLIVPRECPCGREGAFLCTRCAGLLRVPPVRVDAVCDALQIVHRSRLRETPEGPAGVDHRALLPVLALGEYSGDLQRLVLGWKNGGLAHLARPMAQGLAPAVAMLCSGAQAPVLVPVPSRLEAQLRRGEHHTGELARALARCTSARSSTVGLRLGHGQRGHGARERRGRSAVLTGTVPGGGPLILVDDVVTTGSTLRAVVQALRAGGAEVRGAVVVASARLPAPAAVPGSSR</sequence>
<dbReference type="PANTHER" id="PTHR47505">
    <property type="entry name" value="DNA UTILIZATION PROTEIN YHGH"/>
    <property type="match status" value="1"/>
</dbReference>
<dbReference type="Gene3D" id="3.40.50.2020">
    <property type="match status" value="1"/>
</dbReference>
<dbReference type="SUPFAM" id="SSF53271">
    <property type="entry name" value="PRTase-like"/>
    <property type="match status" value="1"/>
</dbReference>
<dbReference type="EMBL" id="JAKNCJ010000006">
    <property type="protein sequence ID" value="MCL6423939.1"/>
    <property type="molecule type" value="Genomic_DNA"/>
</dbReference>
<feature type="domain" description="Phosphoribosyltransferase" evidence="2">
    <location>
        <begin position="192"/>
        <end position="226"/>
    </location>
</feature>
<comment type="similarity">
    <text evidence="1">Belongs to the ComF/GntX family.</text>
</comment>
<accession>A0ABT0R2G6</accession>
<comment type="caution">
    <text evidence="3">The sequence shown here is derived from an EMBL/GenBank/DDBJ whole genome shotgun (WGS) entry which is preliminary data.</text>
</comment>
<dbReference type="RefSeq" id="WP_249738019.1">
    <property type="nucleotide sequence ID" value="NZ_JAKNCJ010000006.1"/>
</dbReference>
<evidence type="ECO:0000256" key="1">
    <source>
        <dbReference type="ARBA" id="ARBA00008007"/>
    </source>
</evidence>
<organism evidence="3 4">
    <name type="scientific">Brachybacterium equifaecis</name>
    <dbReference type="NCBI Taxonomy" id="2910770"/>
    <lineage>
        <taxon>Bacteria</taxon>
        <taxon>Bacillati</taxon>
        <taxon>Actinomycetota</taxon>
        <taxon>Actinomycetes</taxon>
        <taxon>Micrococcales</taxon>
        <taxon>Dermabacteraceae</taxon>
        <taxon>Brachybacterium</taxon>
    </lineage>
</organism>
<dbReference type="CDD" id="cd06223">
    <property type="entry name" value="PRTases_typeI"/>
    <property type="match status" value="1"/>
</dbReference>
<evidence type="ECO:0000259" key="2">
    <source>
        <dbReference type="Pfam" id="PF00156"/>
    </source>
</evidence>
<dbReference type="Pfam" id="PF00156">
    <property type="entry name" value="Pribosyltran"/>
    <property type="match status" value="1"/>
</dbReference>
<dbReference type="PANTHER" id="PTHR47505:SF1">
    <property type="entry name" value="DNA UTILIZATION PROTEIN YHGH"/>
    <property type="match status" value="1"/>
</dbReference>
<evidence type="ECO:0000313" key="3">
    <source>
        <dbReference type="EMBL" id="MCL6423939.1"/>
    </source>
</evidence>
<dbReference type="InterPro" id="IPR051910">
    <property type="entry name" value="ComF/GntX_DNA_util-trans"/>
</dbReference>
<dbReference type="InterPro" id="IPR029057">
    <property type="entry name" value="PRTase-like"/>
</dbReference>
<reference evidence="3" key="1">
    <citation type="submission" date="2022-02" db="EMBL/GenBank/DDBJ databases">
        <authorList>
            <person name="Lee M."/>
            <person name="Kim S.-J."/>
            <person name="Jung M.-Y."/>
        </authorList>
    </citation>
    <scope>NUCLEOTIDE SEQUENCE</scope>
    <source>
        <strain evidence="3">JHP9</strain>
    </source>
</reference>
<protein>
    <submittedName>
        <fullName evidence="3">ComF family protein</fullName>
    </submittedName>
</protein>
<gene>
    <name evidence="3" type="ORF">Bequi_11210</name>
</gene>
<evidence type="ECO:0000313" key="4">
    <source>
        <dbReference type="Proteomes" id="UP001203761"/>
    </source>
</evidence>